<dbReference type="InterPro" id="IPR011993">
    <property type="entry name" value="PH-like_dom_sf"/>
</dbReference>
<proteinExistence type="predicted"/>
<evidence type="ECO:0000313" key="8">
    <source>
        <dbReference type="EMBL" id="KAF2665034.1"/>
    </source>
</evidence>
<feature type="domain" description="VASt" evidence="7">
    <location>
        <begin position="911"/>
        <end position="1077"/>
    </location>
</feature>
<dbReference type="Pfam" id="PF16746">
    <property type="entry name" value="BAR_3"/>
    <property type="match status" value="1"/>
</dbReference>
<comment type="subcellular location">
    <subcellularLocation>
        <location evidence="1">Membrane</location>
    </subcellularLocation>
</comment>
<dbReference type="InterPro" id="IPR031968">
    <property type="entry name" value="VASt"/>
</dbReference>
<dbReference type="SMART" id="SM00233">
    <property type="entry name" value="PH"/>
    <property type="match status" value="1"/>
</dbReference>
<dbReference type="PANTHER" id="PTHR14248">
    <property type="entry name" value="CYCLIN Y, ISOFORM A"/>
    <property type="match status" value="1"/>
</dbReference>
<dbReference type="InterPro" id="IPR039463">
    <property type="entry name" value="Sip3/Lam1_BAR"/>
</dbReference>
<evidence type="ECO:0000313" key="9">
    <source>
        <dbReference type="Proteomes" id="UP000799302"/>
    </source>
</evidence>
<gene>
    <name evidence="8" type="ORF">BT63DRAFT_83343</name>
</gene>
<dbReference type="PROSITE" id="PS51778">
    <property type="entry name" value="VAST"/>
    <property type="match status" value="1"/>
</dbReference>
<dbReference type="CDD" id="cd13280">
    <property type="entry name" value="PH_SIP3"/>
    <property type="match status" value="1"/>
</dbReference>
<dbReference type="InterPro" id="IPR027267">
    <property type="entry name" value="AH/BAR_dom_sf"/>
</dbReference>
<feature type="region of interest" description="Disordered" evidence="5">
    <location>
        <begin position="448"/>
        <end position="509"/>
    </location>
</feature>
<name>A0A6A6U254_9PEZI</name>
<dbReference type="Gene3D" id="2.30.29.30">
    <property type="entry name" value="Pleckstrin-homology domain (PH domain)/Phosphotyrosine-binding domain (PTB)"/>
    <property type="match status" value="1"/>
</dbReference>
<dbReference type="SUPFAM" id="SSF103657">
    <property type="entry name" value="BAR/IMD domain-like"/>
    <property type="match status" value="1"/>
</dbReference>
<dbReference type="FunFam" id="2.30.29.30:FF:000349">
    <property type="entry name" value="Transcription factor SipA3"/>
    <property type="match status" value="1"/>
</dbReference>
<evidence type="ECO:0000256" key="2">
    <source>
        <dbReference type="ARBA" id="ARBA00022692"/>
    </source>
</evidence>
<dbReference type="Proteomes" id="UP000799302">
    <property type="component" value="Unassembled WGS sequence"/>
</dbReference>
<dbReference type="InterPro" id="IPR001849">
    <property type="entry name" value="PH_domain"/>
</dbReference>
<feature type="compositionally biased region" description="Basic and acidic residues" evidence="5">
    <location>
        <begin position="472"/>
        <end position="490"/>
    </location>
</feature>
<feature type="domain" description="PH" evidence="6">
    <location>
        <begin position="310"/>
        <end position="411"/>
    </location>
</feature>
<reference evidence="8" key="1">
    <citation type="journal article" date="2020" name="Stud. Mycol.">
        <title>101 Dothideomycetes genomes: a test case for predicting lifestyles and emergence of pathogens.</title>
        <authorList>
            <person name="Haridas S."/>
            <person name="Albert R."/>
            <person name="Binder M."/>
            <person name="Bloem J."/>
            <person name="Labutti K."/>
            <person name="Salamov A."/>
            <person name="Andreopoulos B."/>
            <person name="Baker S."/>
            <person name="Barry K."/>
            <person name="Bills G."/>
            <person name="Bluhm B."/>
            <person name="Cannon C."/>
            <person name="Castanera R."/>
            <person name="Culley D."/>
            <person name="Daum C."/>
            <person name="Ezra D."/>
            <person name="Gonzalez J."/>
            <person name="Henrissat B."/>
            <person name="Kuo A."/>
            <person name="Liang C."/>
            <person name="Lipzen A."/>
            <person name="Lutzoni F."/>
            <person name="Magnuson J."/>
            <person name="Mondo S."/>
            <person name="Nolan M."/>
            <person name="Ohm R."/>
            <person name="Pangilinan J."/>
            <person name="Park H.-J."/>
            <person name="Ramirez L."/>
            <person name="Alfaro M."/>
            <person name="Sun H."/>
            <person name="Tritt A."/>
            <person name="Yoshinaga Y."/>
            <person name="Zwiers L.-H."/>
            <person name="Turgeon B."/>
            <person name="Goodwin S."/>
            <person name="Spatafora J."/>
            <person name="Crous P."/>
            <person name="Grigoriev I."/>
        </authorList>
    </citation>
    <scope>NUCLEOTIDE SEQUENCE</scope>
    <source>
        <strain evidence="8">CBS 115976</strain>
    </source>
</reference>
<dbReference type="SUPFAM" id="SSF50729">
    <property type="entry name" value="PH domain-like"/>
    <property type="match status" value="1"/>
</dbReference>
<keyword evidence="3" id="KW-1133">Transmembrane helix</keyword>
<organism evidence="8 9">
    <name type="scientific">Microthyrium microscopicum</name>
    <dbReference type="NCBI Taxonomy" id="703497"/>
    <lineage>
        <taxon>Eukaryota</taxon>
        <taxon>Fungi</taxon>
        <taxon>Dikarya</taxon>
        <taxon>Ascomycota</taxon>
        <taxon>Pezizomycotina</taxon>
        <taxon>Dothideomycetes</taxon>
        <taxon>Dothideomycetes incertae sedis</taxon>
        <taxon>Microthyriales</taxon>
        <taxon>Microthyriaceae</taxon>
        <taxon>Microthyrium</taxon>
    </lineage>
</organism>
<dbReference type="PROSITE" id="PS50003">
    <property type="entry name" value="PH_DOMAIN"/>
    <property type="match status" value="1"/>
</dbReference>
<dbReference type="GO" id="GO:0016020">
    <property type="term" value="C:membrane"/>
    <property type="evidence" value="ECO:0007669"/>
    <property type="project" value="UniProtKB-SubCell"/>
</dbReference>
<evidence type="ECO:0000256" key="5">
    <source>
        <dbReference type="SAM" id="MobiDB-lite"/>
    </source>
</evidence>
<evidence type="ECO:0000259" key="6">
    <source>
        <dbReference type="PROSITE" id="PS50003"/>
    </source>
</evidence>
<dbReference type="GO" id="GO:0005737">
    <property type="term" value="C:cytoplasm"/>
    <property type="evidence" value="ECO:0007669"/>
    <property type="project" value="InterPro"/>
</dbReference>
<accession>A0A6A6U254</accession>
<evidence type="ECO:0000256" key="4">
    <source>
        <dbReference type="ARBA" id="ARBA00023136"/>
    </source>
</evidence>
<dbReference type="InterPro" id="IPR004148">
    <property type="entry name" value="BAR_dom"/>
</dbReference>
<dbReference type="Gene3D" id="1.20.1270.60">
    <property type="entry name" value="Arfaptin homology (AH) domain/BAR domain"/>
    <property type="match status" value="1"/>
</dbReference>
<protein>
    <submittedName>
        <fullName evidence="8">Transcription factor SipA3</fullName>
    </submittedName>
</protein>
<dbReference type="OrthoDB" id="10070851at2759"/>
<dbReference type="InterPro" id="IPR042067">
    <property type="entry name" value="Sip3_PH"/>
</dbReference>
<dbReference type="CDD" id="cd07609">
    <property type="entry name" value="BAR_SIP3_fungi"/>
    <property type="match status" value="1"/>
</dbReference>
<evidence type="ECO:0000256" key="3">
    <source>
        <dbReference type="ARBA" id="ARBA00022989"/>
    </source>
</evidence>
<keyword evidence="4" id="KW-0472">Membrane</keyword>
<sequence length="1362" mass="152121">MANDELPQLPKLTPVANPLNLVPVNLKEAALDSPTFRATTVHFGEQIDAVERWLDSYTKAASRLANEVTSIENLVNNYLSCALPPQAISEAALDQDYTVLALRRYNDGAREFWTATIKWMKKVESSVVNPIKLFLHHDLASLKALRRNLDQAQRTFDASISRYASQSKTKETSSLREDAFQVHEARRAYLKASLDFCVAAPQVRASLDKLLVKIFSDRWRDMKNSRDALSSSFSRWTTDIERVRGWSKEMENYERVFAQELQVARRQIEESAESSFKPSRDLDSYTASTVPFASNSTGPLGSPKKVPNNVSEKQGWLFQRTLVGKPARTLWVRRWFYVKNGVFGWLAQSARFSSVEESEKIGVLLCGVRPAMQEERRFCFEVKTKDSTLILQAETQNELMDWIAAFEVVKRKALENPTGASLSAAMSGAPFAITPPVAPEFAVRVSEHHQEESIERANTMAPDAPSTARQSTDVRRVTERDAESKTEKLKQTLRKGTSGPPSAPGGIGGIASLIAASHQAMPIAPMTPPTPVSTTSDFKKLFNSTIPNTSLAPSTLANPPAPTTLSKSAIIVGAERGLALSGSGDGGIPGGLMANLWGSTNWGYINRLEKSGLRKPIKAASRVPSRSTTPPLQLEGIKQETGVGGAVDAKDMFPHLEHAPTAPMPSTSFHRKSASASPDPVSLKAAMSGDNYPSYYPASLKLQDIQFRMLFPNLKQDDKLVLVFRATWNPSDQQEFPGRVYVTPKELFFFSNHLGMVLITGVRLDSISEITAAPGKDCDFLFIHLRDGVTSDGSTRIAVKIFLESLKLLRRRLDFLVHNEQSDEPLPLQEIIKVLIKMEVTEGDESPMGESWEDISAEVGMDESTPRKGQDVKTSLHIDGSLFSDPAKRVHRNATKFRLPAHPVEFTPQGFKFPIIEKQYDVTAKSLFHVLAGDKSAVFQILYCQRGAQKLVQGPWEQPDENHHRRQIKYEIQNSKKHFEVSDYQVIDVLNDHLCYVITERKTAWFLPKSNYFTLVLKIVITHVAKSHCRLSIFGRVEWSKTPLLGTSLIDHQANSYLQSYSTSLSEIATDQASRLGVQGSTSARKAIAVFGSIGQQTQSMELLASDLAPADLKGSKRMRYRSLPRLILYAARRMAITYSFVLLGWIIQLVKWGFETITANRVLFLILIGSITTNMFYSSRDTWTWWQERKAGQYMSRLGVRPNAAMTRSIWIKDLDQVISMTQVDGVNITVSSGDAGACRSAFSSIVTEADPTTSSLVPQNQTIARSTRSMLARITKTRHNFGSYRHDLLVALRMVGSVEREMLQAEWENWVMSESNRCRQVETLLHTAGRNDTQKLRSWWEQYCMSCIGALSEIQGGRTR</sequence>
<evidence type="ECO:0000256" key="1">
    <source>
        <dbReference type="ARBA" id="ARBA00004370"/>
    </source>
</evidence>
<dbReference type="FunFam" id="1.20.1270.60:FF:000079">
    <property type="entry name" value="Transcription factor SipA3"/>
    <property type="match status" value="1"/>
</dbReference>
<dbReference type="EMBL" id="MU004241">
    <property type="protein sequence ID" value="KAF2665034.1"/>
    <property type="molecule type" value="Genomic_DNA"/>
</dbReference>
<dbReference type="Pfam" id="PF16016">
    <property type="entry name" value="VASt"/>
    <property type="match status" value="1"/>
</dbReference>
<keyword evidence="9" id="KW-1185">Reference proteome</keyword>
<feature type="region of interest" description="Disordered" evidence="5">
    <location>
        <begin position="660"/>
        <end position="682"/>
    </location>
</feature>
<evidence type="ECO:0000259" key="7">
    <source>
        <dbReference type="PROSITE" id="PS51778"/>
    </source>
</evidence>
<keyword evidence="2" id="KW-0812">Transmembrane</keyword>
<dbReference type="Pfam" id="PF00169">
    <property type="entry name" value="PH"/>
    <property type="match status" value="1"/>
</dbReference>